<feature type="domain" description="Ig-like" evidence="2">
    <location>
        <begin position="617"/>
        <end position="691"/>
    </location>
</feature>
<reference evidence="4 6" key="1">
    <citation type="submission" date="2023-11" db="EMBL/GenBank/DDBJ databases">
        <title>Unpublished Manusciprt.</title>
        <authorList>
            <person name="Saticioglu I.B."/>
            <person name="Ay H."/>
            <person name="Ajmi N."/>
            <person name="Altun S."/>
            <person name="Duman M."/>
        </authorList>
    </citation>
    <scope>NUCLEOTIDE SEQUENCE</scope>
    <source>
        <strain evidence="3 6">Fl-33</strain>
        <strain evidence="4">Fl-77</strain>
    </source>
</reference>
<dbReference type="Pfam" id="PF19081">
    <property type="entry name" value="Ig_7"/>
    <property type="match status" value="1"/>
</dbReference>
<feature type="signal peptide" evidence="1">
    <location>
        <begin position="1"/>
        <end position="27"/>
    </location>
</feature>
<evidence type="ECO:0000313" key="3">
    <source>
        <dbReference type="EMBL" id="MDX6181879.1"/>
    </source>
</evidence>
<name>A0AAJ2S7T1_9FLAO</name>
<dbReference type="Proteomes" id="UP001278738">
    <property type="component" value="Unassembled WGS sequence"/>
</dbReference>
<dbReference type="AlphaFoldDB" id="A0AAJ2S7T1"/>
<feature type="chain" id="PRO_5042567443" evidence="1">
    <location>
        <begin position="28"/>
        <end position="876"/>
    </location>
</feature>
<accession>A0AAJ2S7T1</accession>
<dbReference type="Proteomes" id="UP001270053">
    <property type="component" value="Unassembled WGS sequence"/>
</dbReference>
<proteinExistence type="predicted"/>
<sequence length="876" mass="93257">MIKKYINFLHISFFFAFLFVFPQNITAQCAGNDTSITICDISDPVNKSISLFSLLGGTPTPGGTWTDDSLSRGLNPSTGVLNGHVIRRGGTFQYTYTAPSTSGCTDNTSTVTITIGAYPGVPAPYATVCNDSEVFSLFTAFNSTVMVPHSNGIWTNSAGQVVPSVIPISGISGDFEFTYTVPVVAACPTNPTSIKVIVSIFRAPKSGTTNDLLLCGSNGLSAYSNYDLNNLISGQDSTGQWSGPGITSGTDHNVDLESLYNANGPGDYSYAYTAVSVPSNNICPDKTSSLTITIEKSLDFTGARLVVSSDICENEISAATYSGRITQGVEAIPNGEYKVTFNVSGPNGGTQTVTANFVNGVISFPIASTYFRQVGTFNVNIINIVATASKGACFNTINNLADDLNVYTLPYLDGAVIIPTTTCQNKSSLVLLSNASRLADGSYTIVYNVTGDNFALGQTAIINVVGGNSSFVIPASLNSNSGGSIITITNITNNTTLCTNIANIKGNLIINPLPNAAAVRIVVNDVCFNDPVTASVSGLGNLTNVTFSYVLSGSNSSILQTVTLPVVNGKIDFIIPSNLLVNTGATVILGTNLINNITSCDVNLNNVFDSFLINPIPIAPTATNSQVFCKLDGATIANLSPSGAQYKWYNSDTSTTALADTYVLKSENYYLRETSLANCTSPATMITVVVNDTPAPVLNPDGQNFCGLANPKISDLSNNTNVPSTVVWYDARNNGNLLASTSLLTDKATYYGIDFSTITTCISENTLEVTVSLFDCDTSQYAFFIPDGFSPNGDNVNDTFTIPDINYLYPDYSIEIFNRYGNVLFKGNKNKPDWDGKNDEASGFGNGIVPNGVYFYIVNFNKDNRRPQQGRVYLNR</sequence>
<dbReference type="InterPro" id="IPR026341">
    <property type="entry name" value="T9SS_type_B"/>
</dbReference>
<dbReference type="RefSeq" id="WP_229973440.1">
    <property type="nucleotide sequence ID" value="NZ_CP087133.1"/>
</dbReference>
<dbReference type="EMBL" id="JAWXVH010000002">
    <property type="protein sequence ID" value="MDX6185087.1"/>
    <property type="molecule type" value="Genomic_DNA"/>
</dbReference>
<evidence type="ECO:0000313" key="6">
    <source>
        <dbReference type="Proteomes" id="UP001278738"/>
    </source>
</evidence>
<comment type="caution">
    <text evidence="4">The sequence shown here is derived from an EMBL/GenBank/DDBJ whole genome shotgun (WGS) entry which is preliminary data.</text>
</comment>
<dbReference type="Pfam" id="PF13585">
    <property type="entry name" value="CHU_C"/>
    <property type="match status" value="1"/>
</dbReference>
<dbReference type="EMBL" id="JAWXVG010000002">
    <property type="protein sequence ID" value="MDX6181879.1"/>
    <property type="molecule type" value="Genomic_DNA"/>
</dbReference>
<dbReference type="InterPro" id="IPR044023">
    <property type="entry name" value="Ig_7"/>
</dbReference>
<evidence type="ECO:0000256" key="1">
    <source>
        <dbReference type="SAM" id="SignalP"/>
    </source>
</evidence>
<evidence type="ECO:0000259" key="2">
    <source>
        <dbReference type="Pfam" id="PF19081"/>
    </source>
</evidence>
<keyword evidence="6" id="KW-1185">Reference proteome</keyword>
<dbReference type="NCBIfam" id="TIGR04131">
    <property type="entry name" value="Bac_Flav_CTERM"/>
    <property type="match status" value="1"/>
</dbReference>
<evidence type="ECO:0000313" key="4">
    <source>
        <dbReference type="EMBL" id="MDX6185087.1"/>
    </source>
</evidence>
<organism evidence="4 5">
    <name type="scientific">Flavobacterium flavipigmentatum</name>
    <dbReference type="NCBI Taxonomy" id="2893884"/>
    <lineage>
        <taxon>Bacteria</taxon>
        <taxon>Pseudomonadati</taxon>
        <taxon>Bacteroidota</taxon>
        <taxon>Flavobacteriia</taxon>
        <taxon>Flavobacteriales</taxon>
        <taxon>Flavobacteriaceae</taxon>
        <taxon>Flavobacterium</taxon>
    </lineage>
</organism>
<protein>
    <submittedName>
        <fullName evidence="4">Gliding motility-associated C-terminal domain-containing protein</fullName>
    </submittedName>
</protein>
<evidence type="ECO:0000313" key="5">
    <source>
        <dbReference type="Proteomes" id="UP001270053"/>
    </source>
</evidence>
<gene>
    <name evidence="3" type="ORF">SGQ18_06900</name>
    <name evidence="4" type="ORF">SGQ44_04935</name>
</gene>
<keyword evidence="1" id="KW-0732">Signal</keyword>